<dbReference type="AlphaFoldDB" id="A0A7S2X540"/>
<evidence type="ECO:0000256" key="1">
    <source>
        <dbReference type="SAM" id="MobiDB-lite"/>
    </source>
</evidence>
<proteinExistence type="predicted"/>
<feature type="region of interest" description="Disordered" evidence="1">
    <location>
        <begin position="282"/>
        <end position="316"/>
    </location>
</feature>
<gene>
    <name evidence="2" type="ORF">LSP00402_LOCUS231</name>
</gene>
<organism evidence="2">
    <name type="scientific">Lotharella oceanica</name>
    <dbReference type="NCBI Taxonomy" id="641309"/>
    <lineage>
        <taxon>Eukaryota</taxon>
        <taxon>Sar</taxon>
        <taxon>Rhizaria</taxon>
        <taxon>Cercozoa</taxon>
        <taxon>Chlorarachniophyceae</taxon>
        <taxon>Lotharella</taxon>
    </lineage>
</organism>
<feature type="compositionally biased region" description="Polar residues" evidence="1">
    <location>
        <begin position="299"/>
        <end position="316"/>
    </location>
</feature>
<reference evidence="2" key="1">
    <citation type="submission" date="2021-01" db="EMBL/GenBank/DDBJ databases">
        <authorList>
            <person name="Corre E."/>
            <person name="Pelletier E."/>
            <person name="Niang G."/>
            <person name="Scheremetjew M."/>
            <person name="Finn R."/>
            <person name="Kale V."/>
            <person name="Holt S."/>
            <person name="Cochrane G."/>
            <person name="Meng A."/>
            <person name="Brown T."/>
            <person name="Cohen L."/>
        </authorList>
    </citation>
    <scope>NUCLEOTIDE SEQUENCE</scope>
    <source>
        <strain evidence="2">CCMP622</strain>
    </source>
</reference>
<evidence type="ECO:0000313" key="2">
    <source>
        <dbReference type="EMBL" id="CAD9744231.1"/>
    </source>
</evidence>
<dbReference type="EMBL" id="HBHP01000334">
    <property type="protein sequence ID" value="CAD9744231.1"/>
    <property type="molecule type" value="Transcribed_RNA"/>
</dbReference>
<protein>
    <submittedName>
        <fullName evidence="2">Uncharacterized protein</fullName>
    </submittedName>
</protein>
<name>A0A7S2X540_9EUKA</name>
<sequence>MTPPLKHANSEPKLRHFAIPYDILKVVGARERKSSDAGARVFTGRLAGVPKTMEMGEGALKYTYVFNRELPGLAWSLVTTFLSESSKSNPQYTYEVCDSRPRATIYFTAEAPADSRTMKDAKRNANEPELKFNVEVFSRGPDITKRKDKRSLIIFDRAYGNERHFKEVFSAMVAWIQKHGEHNASSDDEKDDKIDDDAKEELEATSTSILNVPPKTTMDAYAVDGSGESTLDGSSLMGSMDTSIPIATTLLASLGSSTTQQTTTLTVDLMCAVKTRLLDPSNLTTESARGTSEAKTESMHPTQHAETTKGVGSNNRTTLLKQSKDTRNNSPPPRQITCCIGTCDSQD</sequence>
<accession>A0A7S2X540</accession>